<dbReference type="GO" id="GO:0046872">
    <property type="term" value="F:metal ion binding"/>
    <property type="evidence" value="ECO:0007669"/>
    <property type="project" value="InterPro"/>
</dbReference>
<dbReference type="AlphaFoldDB" id="A0AAV2P3Q4"/>
<name>A0AAV2P3Q4_9HYME</name>
<dbReference type="Gene3D" id="3.30.830.10">
    <property type="entry name" value="Metalloenzyme, LuxS/M16 peptidase-like"/>
    <property type="match status" value="1"/>
</dbReference>
<sequence length="80" mass="9127">MTKFTHGITDDDLQRQREQLKAVTKEQLLHVAEKYLKPGRNGIKVGRSLIGPTNADILNRRAENWTVLNQEEADQARATE</sequence>
<evidence type="ECO:0000313" key="1">
    <source>
        <dbReference type="EMBL" id="CAL1686932.1"/>
    </source>
</evidence>
<evidence type="ECO:0000313" key="2">
    <source>
        <dbReference type="Proteomes" id="UP001497644"/>
    </source>
</evidence>
<organism evidence="1 2">
    <name type="scientific">Lasius platythorax</name>
    <dbReference type="NCBI Taxonomy" id="488582"/>
    <lineage>
        <taxon>Eukaryota</taxon>
        <taxon>Metazoa</taxon>
        <taxon>Ecdysozoa</taxon>
        <taxon>Arthropoda</taxon>
        <taxon>Hexapoda</taxon>
        <taxon>Insecta</taxon>
        <taxon>Pterygota</taxon>
        <taxon>Neoptera</taxon>
        <taxon>Endopterygota</taxon>
        <taxon>Hymenoptera</taxon>
        <taxon>Apocrita</taxon>
        <taxon>Aculeata</taxon>
        <taxon>Formicoidea</taxon>
        <taxon>Formicidae</taxon>
        <taxon>Formicinae</taxon>
        <taxon>Lasius</taxon>
        <taxon>Lasius</taxon>
    </lineage>
</organism>
<proteinExistence type="predicted"/>
<protein>
    <submittedName>
        <fullName evidence="1">Uncharacterized protein</fullName>
    </submittedName>
</protein>
<dbReference type="SUPFAM" id="SSF63411">
    <property type="entry name" value="LuxS/MPP-like metallohydrolase"/>
    <property type="match status" value="1"/>
</dbReference>
<gene>
    <name evidence="1" type="ORF">LPLAT_LOCUS12229</name>
</gene>
<dbReference type="InterPro" id="IPR011249">
    <property type="entry name" value="Metalloenz_LuxS/M16"/>
</dbReference>
<dbReference type="EMBL" id="OZ034830">
    <property type="protein sequence ID" value="CAL1686932.1"/>
    <property type="molecule type" value="Genomic_DNA"/>
</dbReference>
<dbReference type="Proteomes" id="UP001497644">
    <property type="component" value="Chromosome 7"/>
</dbReference>
<reference evidence="1" key="1">
    <citation type="submission" date="2024-04" db="EMBL/GenBank/DDBJ databases">
        <authorList>
            <consortium name="Molecular Ecology Group"/>
        </authorList>
    </citation>
    <scope>NUCLEOTIDE SEQUENCE</scope>
</reference>
<keyword evidence="2" id="KW-1185">Reference proteome</keyword>
<accession>A0AAV2P3Q4</accession>